<accession>A0A931HED2</accession>
<comment type="caution">
    <text evidence="7">The sequence shown here is derived from an EMBL/GenBank/DDBJ whole genome shotgun (WGS) entry which is preliminary data.</text>
</comment>
<dbReference type="Pfam" id="PF01229">
    <property type="entry name" value="Glyco_hydro_39"/>
    <property type="match status" value="1"/>
</dbReference>
<evidence type="ECO:0000256" key="4">
    <source>
        <dbReference type="PIRSR" id="PIRSR600514-1"/>
    </source>
</evidence>
<organism evidence="7 8">
    <name type="scientific">Novosphingobium aureum</name>
    <dbReference type="NCBI Taxonomy" id="2792964"/>
    <lineage>
        <taxon>Bacteria</taxon>
        <taxon>Pseudomonadati</taxon>
        <taxon>Pseudomonadota</taxon>
        <taxon>Alphaproteobacteria</taxon>
        <taxon>Sphingomonadales</taxon>
        <taxon>Sphingomonadaceae</taxon>
        <taxon>Novosphingobium</taxon>
    </lineage>
</organism>
<dbReference type="AlphaFoldDB" id="A0A931HED2"/>
<keyword evidence="5" id="KW-0732">Signal</keyword>
<dbReference type="InterPro" id="IPR000514">
    <property type="entry name" value="Glyco_hydro_39"/>
</dbReference>
<keyword evidence="8" id="KW-1185">Reference proteome</keyword>
<evidence type="ECO:0000256" key="2">
    <source>
        <dbReference type="ARBA" id="ARBA00022801"/>
    </source>
</evidence>
<dbReference type="InterPro" id="IPR017853">
    <property type="entry name" value="GH"/>
</dbReference>
<reference evidence="7" key="1">
    <citation type="submission" date="2020-11" db="EMBL/GenBank/DDBJ databases">
        <title>Novosphingobium aureum sp. nov., a marine bacterium isolated from sediment of a salt flat.</title>
        <authorList>
            <person name="Yoo Y."/>
            <person name="Kim J.-J."/>
        </authorList>
    </citation>
    <scope>NUCLEOTIDE SEQUENCE</scope>
    <source>
        <strain evidence="7">YJ-S2-02</strain>
    </source>
</reference>
<keyword evidence="3" id="KW-0326">Glycosidase</keyword>
<dbReference type="PROSITE" id="PS01027">
    <property type="entry name" value="GLYCOSYL_HYDROL_F39"/>
    <property type="match status" value="1"/>
</dbReference>
<name>A0A931HED2_9SPHN</name>
<evidence type="ECO:0000256" key="3">
    <source>
        <dbReference type="ARBA" id="ARBA00023295"/>
    </source>
</evidence>
<evidence type="ECO:0000256" key="5">
    <source>
        <dbReference type="SAM" id="SignalP"/>
    </source>
</evidence>
<dbReference type="PANTHER" id="PTHR12631">
    <property type="entry name" value="ALPHA-L-IDURONIDASE"/>
    <property type="match status" value="1"/>
</dbReference>
<dbReference type="SUPFAM" id="SSF51011">
    <property type="entry name" value="Glycosyl hydrolase domain"/>
    <property type="match status" value="1"/>
</dbReference>
<proteinExistence type="inferred from homology"/>
<dbReference type="PANTHER" id="PTHR12631:SF10">
    <property type="entry name" value="BETA-XYLOSIDASE-LIKE PROTEIN-RELATED"/>
    <property type="match status" value="1"/>
</dbReference>
<dbReference type="Gene3D" id="2.60.40.1500">
    <property type="entry name" value="Glycosyl hydrolase domain, family 39"/>
    <property type="match status" value="1"/>
</dbReference>
<protein>
    <submittedName>
        <fullName evidence="7">Beta-xylosidase</fullName>
    </submittedName>
</protein>
<evidence type="ECO:0000256" key="1">
    <source>
        <dbReference type="ARBA" id="ARBA00008875"/>
    </source>
</evidence>
<dbReference type="RefSeq" id="WP_197166096.1">
    <property type="nucleotide sequence ID" value="NZ_JADZGI010000003.1"/>
</dbReference>
<dbReference type="Gene3D" id="3.20.20.80">
    <property type="entry name" value="Glycosidases"/>
    <property type="match status" value="1"/>
</dbReference>
<keyword evidence="2" id="KW-0378">Hydrolase</keyword>
<dbReference type="InterPro" id="IPR049166">
    <property type="entry name" value="GH39_cat"/>
</dbReference>
<dbReference type="InterPro" id="IPR051923">
    <property type="entry name" value="Glycosyl_Hydrolase_39"/>
</dbReference>
<feature type="domain" description="Glycosyl hydrolases family 39 N-terminal catalytic" evidence="6">
    <location>
        <begin position="40"/>
        <end position="510"/>
    </location>
</feature>
<dbReference type="InterPro" id="IPR049165">
    <property type="entry name" value="GH39_as"/>
</dbReference>
<dbReference type="EMBL" id="JADZGI010000003">
    <property type="protein sequence ID" value="MBH0114585.1"/>
    <property type="molecule type" value="Genomic_DNA"/>
</dbReference>
<evidence type="ECO:0000259" key="6">
    <source>
        <dbReference type="Pfam" id="PF01229"/>
    </source>
</evidence>
<gene>
    <name evidence="7" type="ORF">I5E68_16680</name>
</gene>
<dbReference type="Proteomes" id="UP000617634">
    <property type="component" value="Unassembled WGS sequence"/>
</dbReference>
<evidence type="ECO:0000313" key="7">
    <source>
        <dbReference type="EMBL" id="MBH0114585.1"/>
    </source>
</evidence>
<dbReference type="GO" id="GO:0004553">
    <property type="term" value="F:hydrolase activity, hydrolyzing O-glycosyl compounds"/>
    <property type="evidence" value="ECO:0007669"/>
    <property type="project" value="InterPro"/>
</dbReference>
<dbReference type="SUPFAM" id="SSF51445">
    <property type="entry name" value="(Trans)glycosidases"/>
    <property type="match status" value="1"/>
</dbReference>
<feature type="active site" description="Proton donor" evidence="4">
    <location>
        <position position="192"/>
    </location>
</feature>
<feature type="chain" id="PRO_5037506702" evidence="5">
    <location>
        <begin position="27"/>
        <end position="532"/>
    </location>
</feature>
<dbReference type="GO" id="GO:0005975">
    <property type="term" value="P:carbohydrate metabolic process"/>
    <property type="evidence" value="ECO:0007669"/>
    <property type="project" value="InterPro"/>
</dbReference>
<sequence>MKRASRACFALALGLAGSLGASPVLAKTPAASATQATRTVAIDAAATTGPLDPFWDLSVGSDFPGTLIRPDSQAQLQVASDELGFRYIRFHDIFHDTLGTVKELDGKIVYDWSGIDRLYDALLARNIRPFVELGWTPAAMRTSDLQLFYWKGNTSHPQADKWRDLVHAFVTHLRQRYGAAEVRRWYFELWNEPNLDGFWEGADRDAYFALYADTARTIKAIDPALRVGGPATAGAAWVPEFLSYAKANGLPVDFVATHSYGVEGGFLDEEGKQDTKLSAKPDAVISDVLDVRAQIEASAYPGIPLFFTEWSTSYTPRDFVHDSYISAPYILSRLKGTQGAVEGMSYWAYTDLFEEPGPPPTPFHGGFGLMNKDGIRKPAWFTYKYLHALRGDALEVSDAQTFAAREGKRVAAVIWDWQQPEQKLSNKPFYTRLVPATKSRTVDLRLTNLQPGTYRLQLHRTGYRHNDPLSAYIDMGMPERLDADQQALLEAETADRPESDRVVSVASDGTLSVPIPMRSNDIALVTLEPYTN</sequence>
<feature type="signal peptide" evidence="5">
    <location>
        <begin position="1"/>
        <end position="26"/>
    </location>
</feature>
<evidence type="ECO:0000313" key="8">
    <source>
        <dbReference type="Proteomes" id="UP000617634"/>
    </source>
</evidence>
<comment type="similarity">
    <text evidence="1">Belongs to the glycosyl hydrolase 39 family.</text>
</comment>
<dbReference type="PRINTS" id="PR00745">
    <property type="entry name" value="GLHYDRLASE39"/>
</dbReference>